<sequence length="358" mass="38848">MTLESRLKCTARIVVPASFFALWGVLSVFNANAEDKKPELNFAAPQQTDQDNKPKQGSELKGANTSTTVHSPATNKTPNILTDPVKAQQPVNTQQKAELTLNARLTDKGSDISRGLIWRIYEPIYGVDNKLPLVTSAEGGSAHFSLDPGSYIVHVSFGHASVMRRITIRAEQKLSETLVLDAGGLKLNATMPEGKINPQYLRFSIYSDDSENDDTALILSDVKAGEVIRLKTGTYHIVSNYGSANAISRSDIRVDAGKITEATMQHHAALITLKLVRQQGGEALADTSWSITNDSGDIIRETVGAYATLVLAEGDYIAIAKNKDQIYQKEFSVTSGRDEDVDVVTTAQPAPPVDDSMD</sequence>
<evidence type="ECO:0000313" key="3">
    <source>
        <dbReference type="Proteomes" id="UP000187344"/>
    </source>
</evidence>
<evidence type="ECO:0000256" key="1">
    <source>
        <dbReference type="SAM" id="MobiDB-lite"/>
    </source>
</evidence>
<name>A0A1R0F753_9HYPH</name>
<comment type="caution">
    <text evidence="2">The sequence shown here is derived from an EMBL/GenBank/DDBJ whole genome shotgun (WGS) entry which is preliminary data.</text>
</comment>
<proteinExistence type="predicted"/>
<protein>
    <submittedName>
        <fullName evidence="2">Uncharacterized protein</fullName>
    </submittedName>
</protein>
<reference evidence="2 3" key="1">
    <citation type="submission" date="2016-12" db="EMBL/GenBank/DDBJ databases">
        <title>Comparative genomics of Bartonella apis.</title>
        <authorList>
            <person name="Engel P."/>
        </authorList>
    </citation>
    <scope>NUCLEOTIDE SEQUENCE [LARGE SCALE GENOMIC DNA]</scope>
    <source>
        <strain evidence="2 3">PEB0149</strain>
    </source>
</reference>
<dbReference type="Proteomes" id="UP000187344">
    <property type="component" value="Unassembled WGS sequence"/>
</dbReference>
<accession>A0A1R0F753</accession>
<organism evidence="2 3">
    <name type="scientific">Bartonella apis</name>
    <dbReference type="NCBI Taxonomy" id="1686310"/>
    <lineage>
        <taxon>Bacteria</taxon>
        <taxon>Pseudomonadati</taxon>
        <taxon>Pseudomonadota</taxon>
        <taxon>Alphaproteobacteria</taxon>
        <taxon>Hyphomicrobiales</taxon>
        <taxon>Bartonellaceae</taxon>
        <taxon>Bartonella</taxon>
    </lineage>
</organism>
<evidence type="ECO:0000313" key="2">
    <source>
        <dbReference type="EMBL" id="OLY42786.1"/>
    </source>
</evidence>
<dbReference type="AlphaFoldDB" id="A0A1R0F753"/>
<feature type="compositionally biased region" description="Polar residues" evidence="1">
    <location>
        <begin position="63"/>
        <end position="80"/>
    </location>
</feature>
<dbReference type="EMBL" id="LXYT01000003">
    <property type="protein sequence ID" value="OLY42786.1"/>
    <property type="molecule type" value="Genomic_DNA"/>
</dbReference>
<feature type="region of interest" description="Disordered" evidence="1">
    <location>
        <begin position="337"/>
        <end position="358"/>
    </location>
</feature>
<dbReference type="RefSeq" id="WP_075870621.1">
    <property type="nucleotide sequence ID" value="NZ_LXYT01000003.1"/>
</dbReference>
<keyword evidence="3" id="KW-1185">Reference proteome</keyword>
<feature type="region of interest" description="Disordered" evidence="1">
    <location>
        <begin position="41"/>
        <end position="81"/>
    </location>
</feature>
<gene>
    <name evidence="2" type="ORF">PEB0149_001960</name>
</gene>